<evidence type="ECO:0000313" key="2">
    <source>
        <dbReference type="Proteomes" id="UP000267342"/>
    </source>
</evidence>
<dbReference type="EMBL" id="AP018933">
    <property type="protein sequence ID" value="BBG29465.1"/>
    <property type="molecule type" value="Genomic_DNA"/>
</dbReference>
<protein>
    <submittedName>
        <fullName evidence="1">DNA primase</fullName>
    </submittedName>
</protein>
<dbReference type="AlphaFoldDB" id="A0A348HCW3"/>
<accession>A0A348HCW3</accession>
<evidence type="ECO:0000313" key="1">
    <source>
        <dbReference type="EMBL" id="BBG29465.1"/>
    </source>
</evidence>
<proteinExistence type="predicted"/>
<keyword evidence="2" id="KW-1185">Reference proteome</keyword>
<dbReference type="KEGG" id="zpl:ZBT109_0689"/>
<dbReference type="Pfam" id="PF13289">
    <property type="entry name" value="SIR2_2"/>
    <property type="match status" value="1"/>
</dbReference>
<dbReference type="RefSeq" id="WP_027705115.1">
    <property type="nucleotide sequence ID" value="NZ_AP018933.1"/>
</dbReference>
<organism evidence="1 2">
    <name type="scientific">Zymobacter palmae</name>
    <dbReference type="NCBI Taxonomy" id="33074"/>
    <lineage>
        <taxon>Bacteria</taxon>
        <taxon>Pseudomonadati</taxon>
        <taxon>Pseudomonadota</taxon>
        <taxon>Gammaproteobacteria</taxon>
        <taxon>Oceanospirillales</taxon>
        <taxon>Halomonadaceae</taxon>
        <taxon>Zymobacter group</taxon>
        <taxon>Zymobacter</taxon>
    </lineage>
</organism>
<name>A0A348HCW3_9GAMM</name>
<sequence length="791" mass="91518">MKIMDVNSAEFKEMIKLCINTTGLIPVIGAGFTKGEKALGGTVPDGNGLIDLMIGRLKKEGNLEESKISRLCEKKDFKSVSRYYLSQRYVSRESFVEDIKNNFTKVELSYLKKRFIENKWRYVYTLNIDDAIERQNKNLTKILPYKKIEKRANDINLVYKVHGCAMEECTYIQESTLVFTDLQYVRSLIKNEHILQALRSDMLESNMLYIGCSLSREIDLMYSVSGEKEDDFIESKKIFITRNCPDEMMMDEIEDYGINVVGLLENYDDIYRVVNEAFLFGAGDETSIFDNFDSKNIKKISSEKNSNISFMLQGGAVFKEGDNSNKNFSIPCYSIDRSLTPDVIKSILSTPFTIIKGRRFSGKSLFLKNLSQKIKDKKVYFVPSSFSLNVNEIEKICSVKDSIFLIDSNVITYLEASKIRAFKKQIIDSGVKFLIACNPTEIDVANTFSSLEIETGFFELKNRFDLDELQNFNEKVSELGIIEWKKDCNFLDNSYATARNYPQMKQEIFDYPKINKKEFKLLILLALLDKVYISLGREIGFGNNEANDFSKKYSPIVEIIETTKEEENHKSKFKLVSNSKTWLFSIIKDYMTDSLKDNELSEVMIEMISHFYKNKQLEEVGKKLIMFDTVNQFFSRERGAGRLLIKLYEDLQPILSHDPDYWLQRAKAMGKIVKDPRHIFDAIDYAKKAYNDGKRSKTLTNAEFTIANLYGLLCNQDGYKDENIISSAIGWYYSAIKNHNYNKSYLESMLEITKDKKGNLYNLCSKIMSNNIKLDSEARESYNEIMRFIRQ</sequence>
<dbReference type="OrthoDB" id="4217949at2"/>
<dbReference type="Proteomes" id="UP000267342">
    <property type="component" value="Chromosome"/>
</dbReference>
<gene>
    <name evidence="1" type="ORF">ZBT109_0689</name>
</gene>
<reference evidence="1 2" key="1">
    <citation type="submission" date="2018-09" db="EMBL/GenBank/DDBJ databases">
        <title>Zymobacter palmae IAM14233 (=T109) whole genome analysis.</title>
        <authorList>
            <person name="Yanase H."/>
        </authorList>
    </citation>
    <scope>NUCLEOTIDE SEQUENCE [LARGE SCALE GENOMIC DNA]</scope>
    <source>
        <strain evidence="1 2">IAM14233</strain>
    </source>
</reference>